<dbReference type="Proteomes" id="UP000176648">
    <property type="component" value="Unassembled WGS sequence"/>
</dbReference>
<dbReference type="EMBL" id="MHKU01000037">
    <property type="protein sequence ID" value="OGY96313.1"/>
    <property type="molecule type" value="Genomic_DNA"/>
</dbReference>
<comment type="caution">
    <text evidence="2">The sequence shown here is derived from an EMBL/GenBank/DDBJ whole genome shotgun (WGS) entry which is preliminary data.</text>
</comment>
<feature type="chain" id="PRO_5009582215" description="Secreted protein" evidence="1">
    <location>
        <begin position="20"/>
        <end position="123"/>
    </location>
</feature>
<dbReference type="AlphaFoldDB" id="A0A1G2C4G1"/>
<proteinExistence type="predicted"/>
<name>A0A1G2C4G1_9BACT</name>
<protein>
    <recommendedName>
        <fullName evidence="4">Secreted protein</fullName>
    </recommendedName>
</protein>
<sequence>MNVLVFAALLLLASPAADARERRLEVLSDHVLRPGDMRCGDYFALAGQNLLAFQPEEKQRVYYNLLPKENRKAIVTIDEAAVIPTITMSAGGGGGARMVAVRLSAKDYDAARACLPFQLQRGK</sequence>
<gene>
    <name evidence="2" type="ORF">A2122_00740</name>
</gene>
<reference evidence="2 3" key="1">
    <citation type="journal article" date="2016" name="Nat. Commun.">
        <title>Thousands of microbial genomes shed light on interconnected biogeochemical processes in an aquifer system.</title>
        <authorList>
            <person name="Anantharaman K."/>
            <person name="Brown C.T."/>
            <person name="Hug L.A."/>
            <person name="Sharon I."/>
            <person name="Castelle C.J."/>
            <person name="Probst A.J."/>
            <person name="Thomas B.C."/>
            <person name="Singh A."/>
            <person name="Wilkins M.J."/>
            <person name="Karaoz U."/>
            <person name="Brodie E.L."/>
            <person name="Williams K.H."/>
            <person name="Hubbard S.S."/>
            <person name="Banfield J.F."/>
        </authorList>
    </citation>
    <scope>NUCLEOTIDE SEQUENCE [LARGE SCALE GENOMIC DNA]</scope>
</reference>
<accession>A0A1G2C4G1</accession>
<evidence type="ECO:0000313" key="3">
    <source>
        <dbReference type="Proteomes" id="UP000176648"/>
    </source>
</evidence>
<keyword evidence="1" id="KW-0732">Signal</keyword>
<organism evidence="2 3">
    <name type="scientific">Candidatus Liptonbacteria bacterium GWB1_49_6</name>
    <dbReference type="NCBI Taxonomy" id="1798644"/>
    <lineage>
        <taxon>Bacteria</taxon>
        <taxon>Candidatus Liptoniibacteriota</taxon>
    </lineage>
</organism>
<evidence type="ECO:0000313" key="2">
    <source>
        <dbReference type="EMBL" id="OGY96313.1"/>
    </source>
</evidence>
<evidence type="ECO:0000256" key="1">
    <source>
        <dbReference type="SAM" id="SignalP"/>
    </source>
</evidence>
<feature type="signal peptide" evidence="1">
    <location>
        <begin position="1"/>
        <end position="19"/>
    </location>
</feature>
<evidence type="ECO:0008006" key="4">
    <source>
        <dbReference type="Google" id="ProtNLM"/>
    </source>
</evidence>